<sequence length="137" mass="14343">MDTTGPAMRARTMLAASSPEAARAMARRQLAAGRPAVIGPGSDTAPTAGLHGGQVGSRSVASADAEALATKPTLRLVESEDVFRRQVVDRHALPTTRWASEPERDYAPDDPDTVAAELAWLISVTRPTTPDDAPDGA</sequence>
<dbReference type="Proteomes" id="UP000479526">
    <property type="component" value="Unassembled WGS sequence"/>
</dbReference>
<name>A0A7C9J6D7_9ACTN</name>
<reference evidence="2 3" key="1">
    <citation type="submission" date="2020-01" db="EMBL/GenBank/DDBJ databases">
        <title>Herbidospora sp. NEAU-GS84 nov., a novel actinomycete isolated from soil.</title>
        <authorList>
            <person name="Han L."/>
        </authorList>
    </citation>
    <scope>NUCLEOTIDE SEQUENCE [LARGE SCALE GENOMIC DNA]</scope>
    <source>
        <strain evidence="2 3">NEAU-GS84</strain>
    </source>
</reference>
<feature type="region of interest" description="Disordered" evidence="1">
    <location>
        <begin position="35"/>
        <end position="57"/>
    </location>
</feature>
<proteinExistence type="predicted"/>
<keyword evidence="3" id="KW-1185">Reference proteome</keyword>
<accession>A0A7C9J6D7</accession>
<organism evidence="2 3">
    <name type="scientific">Herbidospora solisilvae</name>
    <dbReference type="NCBI Taxonomy" id="2696284"/>
    <lineage>
        <taxon>Bacteria</taxon>
        <taxon>Bacillati</taxon>
        <taxon>Actinomycetota</taxon>
        <taxon>Actinomycetes</taxon>
        <taxon>Streptosporangiales</taxon>
        <taxon>Streptosporangiaceae</taxon>
        <taxon>Herbidospora</taxon>
    </lineage>
</organism>
<evidence type="ECO:0000256" key="1">
    <source>
        <dbReference type="SAM" id="MobiDB-lite"/>
    </source>
</evidence>
<comment type="caution">
    <text evidence="2">The sequence shown here is derived from an EMBL/GenBank/DDBJ whole genome shotgun (WGS) entry which is preliminary data.</text>
</comment>
<gene>
    <name evidence="2" type="ORF">GT755_29505</name>
</gene>
<evidence type="ECO:0000313" key="3">
    <source>
        <dbReference type="Proteomes" id="UP000479526"/>
    </source>
</evidence>
<dbReference type="EMBL" id="WXEW01000009">
    <property type="protein sequence ID" value="NAS25806.1"/>
    <property type="molecule type" value="Genomic_DNA"/>
</dbReference>
<evidence type="ECO:0000313" key="2">
    <source>
        <dbReference type="EMBL" id="NAS25806.1"/>
    </source>
</evidence>
<dbReference type="AlphaFoldDB" id="A0A7C9J6D7"/>
<protein>
    <submittedName>
        <fullName evidence="2">Uncharacterized protein</fullName>
    </submittedName>
</protein>